<comment type="caution">
    <text evidence="1">The sequence shown here is derived from an EMBL/GenBank/DDBJ whole genome shotgun (WGS) entry which is preliminary data.</text>
</comment>
<accession>A0A1G2UWW8</accession>
<reference evidence="1 2" key="1">
    <citation type="journal article" date="2016" name="Nat. Commun.">
        <title>Thousands of microbial genomes shed light on interconnected biogeochemical processes in an aquifer system.</title>
        <authorList>
            <person name="Anantharaman K."/>
            <person name="Brown C.T."/>
            <person name="Hug L.A."/>
            <person name="Sharon I."/>
            <person name="Castelle C.J."/>
            <person name="Probst A.J."/>
            <person name="Thomas B.C."/>
            <person name="Singh A."/>
            <person name="Wilkins M.J."/>
            <person name="Karaoz U."/>
            <person name="Brodie E.L."/>
            <person name="Williams K.H."/>
            <person name="Hubbard S.S."/>
            <person name="Banfield J.F."/>
        </authorList>
    </citation>
    <scope>NUCLEOTIDE SEQUENCE [LARGE SCALE GENOMIC DNA]</scope>
</reference>
<proteinExistence type="predicted"/>
<organism evidence="1 2">
    <name type="scientific">Candidatus Zambryskibacteria bacterium RIFCSPLOWO2_12_FULL_45_14</name>
    <dbReference type="NCBI Taxonomy" id="1802778"/>
    <lineage>
        <taxon>Bacteria</taxon>
        <taxon>Candidatus Zambryskiibacteriota</taxon>
    </lineage>
</organism>
<dbReference type="Proteomes" id="UP000178288">
    <property type="component" value="Unassembled WGS sequence"/>
</dbReference>
<evidence type="ECO:0000313" key="1">
    <source>
        <dbReference type="EMBL" id="OHB13873.1"/>
    </source>
</evidence>
<dbReference type="AlphaFoldDB" id="A0A1G2UWW8"/>
<gene>
    <name evidence="1" type="ORF">A3G05_00220</name>
</gene>
<evidence type="ECO:0000313" key="2">
    <source>
        <dbReference type="Proteomes" id="UP000178288"/>
    </source>
</evidence>
<name>A0A1G2UWW8_9BACT</name>
<sequence>MPKFSWGATRFVILVGNVAIKITRIRMSWIVRRFFLHLKNGELRERLRYQVENPKLATDNILAGIRANRIERGLWRPSLSPYLVPTFFSLGSIINVQGRGKEVSSEELSAAHPFRALLACLPIESVADMGNPENFCRYKGEVRLADYGSEAALKLFSRSPVVAKVRVA</sequence>
<protein>
    <submittedName>
        <fullName evidence="1">Uncharacterized protein</fullName>
    </submittedName>
</protein>
<dbReference type="EMBL" id="MHWV01000018">
    <property type="protein sequence ID" value="OHB13873.1"/>
    <property type="molecule type" value="Genomic_DNA"/>
</dbReference>